<dbReference type="OrthoDB" id="9810692at2"/>
<dbReference type="NCBIfam" id="TIGR01683">
    <property type="entry name" value="thiS"/>
    <property type="match status" value="1"/>
</dbReference>
<evidence type="ECO:0000313" key="2">
    <source>
        <dbReference type="Proteomes" id="UP000248132"/>
    </source>
</evidence>
<name>A0A318XJ41_9FIRM</name>
<dbReference type="SUPFAM" id="SSF54285">
    <property type="entry name" value="MoaD/ThiS"/>
    <property type="match status" value="1"/>
</dbReference>
<dbReference type="Proteomes" id="UP000248132">
    <property type="component" value="Unassembled WGS sequence"/>
</dbReference>
<dbReference type="Pfam" id="PF02597">
    <property type="entry name" value="ThiS"/>
    <property type="match status" value="1"/>
</dbReference>
<dbReference type="CDD" id="cd00565">
    <property type="entry name" value="Ubl_ThiS"/>
    <property type="match status" value="1"/>
</dbReference>
<organism evidence="1 2">
    <name type="scientific">Ruminiclostridium sufflavum DSM 19573</name>
    <dbReference type="NCBI Taxonomy" id="1121337"/>
    <lineage>
        <taxon>Bacteria</taxon>
        <taxon>Bacillati</taxon>
        <taxon>Bacillota</taxon>
        <taxon>Clostridia</taxon>
        <taxon>Eubacteriales</taxon>
        <taxon>Oscillospiraceae</taxon>
        <taxon>Ruminiclostridium</taxon>
    </lineage>
</organism>
<gene>
    <name evidence="1" type="ORF">LY28_03490</name>
</gene>
<accession>A0A318XJ41</accession>
<dbReference type="InterPro" id="IPR010035">
    <property type="entry name" value="Thi_S"/>
</dbReference>
<dbReference type="RefSeq" id="WP_110463445.1">
    <property type="nucleotide sequence ID" value="NZ_QKMR01000029.1"/>
</dbReference>
<sequence>MKLTVAGNVKEYEDGLTVAKLIELEKVETPEYVTVSINDEFVPGDTFEETVLNHCDSVEFLYFMGGGAYDIHQ</sequence>
<dbReference type="Gene3D" id="3.10.20.30">
    <property type="match status" value="1"/>
</dbReference>
<dbReference type="InterPro" id="IPR012675">
    <property type="entry name" value="Beta-grasp_dom_sf"/>
</dbReference>
<reference evidence="1 2" key="1">
    <citation type="submission" date="2018-06" db="EMBL/GenBank/DDBJ databases">
        <title>Genomic Encyclopedia of Type Strains, Phase I: the one thousand microbial genomes (KMG-I) project.</title>
        <authorList>
            <person name="Kyrpides N."/>
        </authorList>
    </citation>
    <scope>NUCLEOTIDE SEQUENCE [LARGE SCALE GENOMIC DNA]</scope>
    <source>
        <strain evidence="1 2">DSM 19573</strain>
    </source>
</reference>
<proteinExistence type="predicted"/>
<protein>
    <submittedName>
        <fullName evidence="1">Sulfur carrier protein</fullName>
    </submittedName>
</protein>
<evidence type="ECO:0000313" key="1">
    <source>
        <dbReference type="EMBL" id="PYG84869.1"/>
    </source>
</evidence>
<dbReference type="InterPro" id="IPR003749">
    <property type="entry name" value="ThiS/MoaD-like"/>
</dbReference>
<dbReference type="EMBL" id="QKMR01000029">
    <property type="protein sequence ID" value="PYG84869.1"/>
    <property type="molecule type" value="Genomic_DNA"/>
</dbReference>
<dbReference type="AlphaFoldDB" id="A0A318XJ41"/>
<dbReference type="InterPro" id="IPR016155">
    <property type="entry name" value="Mopterin_synth/thiamin_S_b"/>
</dbReference>
<comment type="caution">
    <text evidence="1">The sequence shown here is derived from an EMBL/GenBank/DDBJ whole genome shotgun (WGS) entry which is preliminary data.</text>
</comment>
<keyword evidence="2" id="KW-1185">Reference proteome</keyword>